<evidence type="ECO:0000256" key="1">
    <source>
        <dbReference type="SAM" id="MobiDB-lite"/>
    </source>
</evidence>
<dbReference type="Proteomes" id="UP001162131">
    <property type="component" value="Unassembled WGS sequence"/>
</dbReference>
<comment type="caution">
    <text evidence="2">The sequence shown here is derived from an EMBL/GenBank/DDBJ whole genome shotgun (WGS) entry which is preliminary data.</text>
</comment>
<evidence type="ECO:0000313" key="3">
    <source>
        <dbReference type="Proteomes" id="UP001162131"/>
    </source>
</evidence>
<evidence type="ECO:0000313" key="2">
    <source>
        <dbReference type="EMBL" id="CAG9318125.1"/>
    </source>
</evidence>
<protein>
    <submittedName>
        <fullName evidence="2">Uncharacterized protein</fullName>
    </submittedName>
</protein>
<name>A0AAU9IVQ9_9CILI</name>
<feature type="compositionally biased region" description="Polar residues" evidence="1">
    <location>
        <begin position="10"/>
        <end position="34"/>
    </location>
</feature>
<reference evidence="2" key="1">
    <citation type="submission" date="2021-09" db="EMBL/GenBank/DDBJ databases">
        <authorList>
            <consortium name="AG Swart"/>
            <person name="Singh M."/>
            <person name="Singh A."/>
            <person name="Seah K."/>
            <person name="Emmerich C."/>
        </authorList>
    </citation>
    <scope>NUCLEOTIDE SEQUENCE</scope>
    <source>
        <strain evidence="2">ATCC30299</strain>
    </source>
</reference>
<dbReference type="EMBL" id="CAJZBQ010000020">
    <property type="protein sequence ID" value="CAG9318125.1"/>
    <property type="molecule type" value="Genomic_DNA"/>
</dbReference>
<feature type="compositionally biased region" description="Polar residues" evidence="1">
    <location>
        <begin position="90"/>
        <end position="112"/>
    </location>
</feature>
<organism evidence="2 3">
    <name type="scientific">Blepharisma stoltei</name>
    <dbReference type="NCBI Taxonomy" id="1481888"/>
    <lineage>
        <taxon>Eukaryota</taxon>
        <taxon>Sar</taxon>
        <taxon>Alveolata</taxon>
        <taxon>Ciliophora</taxon>
        <taxon>Postciliodesmatophora</taxon>
        <taxon>Heterotrichea</taxon>
        <taxon>Heterotrichida</taxon>
        <taxon>Blepharismidae</taxon>
        <taxon>Blepharisma</taxon>
    </lineage>
</organism>
<feature type="region of interest" description="Disordered" evidence="1">
    <location>
        <begin position="90"/>
        <end position="115"/>
    </location>
</feature>
<gene>
    <name evidence="2" type="ORF">BSTOLATCC_MIC20608</name>
</gene>
<accession>A0AAU9IVQ9</accession>
<proteinExistence type="predicted"/>
<feature type="region of interest" description="Disordered" evidence="1">
    <location>
        <begin position="1"/>
        <end position="52"/>
    </location>
</feature>
<keyword evidence="3" id="KW-1185">Reference proteome</keyword>
<dbReference type="AlphaFoldDB" id="A0AAU9IVQ9"/>
<sequence>MASIKAQRTYYVSNRTSFPKTQQNSPQKTRNSPIPASYKHTTPRPPSRSPQCVGRVINHVRYLTPDNYESILNKLPSIKKSQISYITQTIEKSRKSSQNSPSPVRQFSIENSRSPERKSTILSDYNWPKRAEKPSNLVRADLRKGSFSKKQIIGMKENTINEQAKIDLDRYSGFGNRFDYWDEVNNDLSTQESPNSTVYYCRNRLKTLSMAFKLDKTEFQKQLKRQSRRTISENVHLLQNEKQEGLPFERFVQDLDHIANLDDSLYDISLKKRNFLNKW</sequence>